<dbReference type="Proteomes" id="UP000327013">
    <property type="component" value="Chromosome 5"/>
</dbReference>
<dbReference type="PANTHER" id="PTHR10177">
    <property type="entry name" value="CYCLINS"/>
    <property type="match status" value="1"/>
</dbReference>
<evidence type="ECO:0000259" key="7">
    <source>
        <dbReference type="SMART" id="SM00385"/>
    </source>
</evidence>
<feature type="domain" description="Cyclin C-terminal" evidence="8">
    <location>
        <begin position="287"/>
        <end position="394"/>
    </location>
</feature>
<protein>
    <recommendedName>
        <fullName evidence="5">B-like cyclin</fullName>
    </recommendedName>
</protein>
<dbReference type="SMART" id="SM01332">
    <property type="entry name" value="Cyclin_C"/>
    <property type="match status" value="2"/>
</dbReference>
<dbReference type="InterPro" id="IPR013763">
    <property type="entry name" value="Cyclin-like_dom"/>
</dbReference>
<accession>A0A5N6R5A3</accession>
<evidence type="ECO:0000256" key="1">
    <source>
        <dbReference type="ARBA" id="ARBA00011177"/>
    </source>
</evidence>
<dbReference type="OrthoDB" id="5590282at2759"/>
<comment type="similarity">
    <text evidence="6">Belongs to the cyclin family.</text>
</comment>
<dbReference type="Pfam" id="PF00134">
    <property type="entry name" value="Cyclin_N"/>
    <property type="match status" value="1"/>
</dbReference>
<dbReference type="InterPro" id="IPR004367">
    <property type="entry name" value="Cyclin_C-dom"/>
</dbReference>
<dbReference type="FunFam" id="1.10.472.10:FF:000001">
    <property type="entry name" value="G2/mitotic-specific cyclin"/>
    <property type="match status" value="1"/>
</dbReference>
<feature type="domain" description="Cyclin-like" evidence="7">
    <location>
        <begin position="155"/>
        <end position="278"/>
    </location>
</feature>
<organism evidence="9 10">
    <name type="scientific">Carpinus fangiana</name>
    <dbReference type="NCBI Taxonomy" id="176857"/>
    <lineage>
        <taxon>Eukaryota</taxon>
        <taxon>Viridiplantae</taxon>
        <taxon>Streptophyta</taxon>
        <taxon>Embryophyta</taxon>
        <taxon>Tracheophyta</taxon>
        <taxon>Spermatophyta</taxon>
        <taxon>Magnoliopsida</taxon>
        <taxon>eudicotyledons</taxon>
        <taxon>Gunneridae</taxon>
        <taxon>Pentapetalae</taxon>
        <taxon>rosids</taxon>
        <taxon>fabids</taxon>
        <taxon>Fagales</taxon>
        <taxon>Betulaceae</taxon>
        <taxon>Carpinus</taxon>
    </lineage>
</organism>
<keyword evidence="10" id="KW-1185">Reference proteome</keyword>
<feature type="domain" description="Cyclin-like" evidence="7">
    <location>
        <begin position="47"/>
        <end position="142"/>
    </location>
</feature>
<evidence type="ECO:0000313" key="9">
    <source>
        <dbReference type="EMBL" id="KAE8056066.1"/>
    </source>
</evidence>
<evidence type="ECO:0000256" key="3">
    <source>
        <dbReference type="ARBA" id="ARBA00023127"/>
    </source>
</evidence>
<keyword evidence="3 6" id="KW-0195">Cyclin</keyword>
<evidence type="ECO:0000256" key="5">
    <source>
        <dbReference type="ARBA" id="ARBA00032263"/>
    </source>
</evidence>
<reference evidence="9 10" key="1">
    <citation type="submission" date="2019-06" db="EMBL/GenBank/DDBJ databases">
        <title>A chromosomal-level reference genome of Carpinus fangiana (Coryloideae, Betulaceae).</title>
        <authorList>
            <person name="Yang X."/>
            <person name="Wang Z."/>
            <person name="Zhang L."/>
            <person name="Hao G."/>
            <person name="Liu J."/>
            <person name="Yang Y."/>
        </authorList>
    </citation>
    <scope>NUCLEOTIDE SEQUENCE [LARGE SCALE GENOMIC DNA]</scope>
    <source>
        <strain evidence="9">Cfa_2016G</strain>
        <tissue evidence="9">Leaf</tissue>
    </source>
</reference>
<dbReference type="Gene3D" id="1.10.472.10">
    <property type="entry name" value="Cyclin-like"/>
    <property type="match status" value="3"/>
</dbReference>
<evidence type="ECO:0000256" key="4">
    <source>
        <dbReference type="ARBA" id="ARBA00023306"/>
    </source>
</evidence>
<dbReference type="GO" id="GO:0051301">
    <property type="term" value="P:cell division"/>
    <property type="evidence" value="ECO:0007669"/>
    <property type="project" value="UniProtKB-KW"/>
</dbReference>
<sequence length="394" mass="44982">MTQKKAQHRVEEEEEEDSAYGFYKRMERQSRVRKSHLTDNVRAILVDWLTEVHASLGYAPETLFLAVNVVDRFVSLSLVEKSTAELKLLGMAALVIACKYEEEWFPAAIEFNKIPETYFTSSFHGISYSQEEINSMEINILKKLDWRLMVPTIHTFLLEFFSSCGVGVGDTDGEFKNLAFCFGEIAMNDYDMIVRYSASSIAASAVYAAQCCMCKRHGWNRALKTGYSKRQVVSRAGQEWFPAAIEFNKIPETYFTSSFHGISYSQEEINSMEINILKKLDWRLMVPTIHTFLLEFFSSCGVGVGDTDGEFKNLAFCFGEIAMNDYDMIVRDSASSIAASAVYAAQCCMCKRHGWNRALKTGYSKRQVVLRAGRLLRFLKMKPDRKVFKKYSNL</sequence>
<feature type="domain" description="Cyclin C-terminal" evidence="8">
    <location>
        <begin position="151"/>
        <end position="267"/>
    </location>
</feature>
<proteinExistence type="inferred from homology"/>
<dbReference type="InterPro" id="IPR006671">
    <property type="entry name" value="Cyclin_N"/>
</dbReference>
<dbReference type="InterPro" id="IPR039361">
    <property type="entry name" value="Cyclin"/>
</dbReference>
<gene>
    <name evidence="9" type="ORF">FH972_012864</name>
</gene>
<dbReference type="SMART" id="SM00385">
    <property type="entry name" value="CYCLIN"/>
    <property type="match status" value="3"/>
</dbReference>
<keyword evidence="4" id="KW-0131">Cell cycle</keyword>
<dbReference type="AlphaFoldDB" id="A0A5N6R5A3"/>
<dbReference type="InterPro" id="IPR036915">
    <property type="entry name" value="Cyclin-like_sf"/>
</dbReference>
<evidence type="ECO:0000256" key="2">
    <source>
        <dbReference type="ARBA" id="ARBA00022618"/>
    </source>
</evidence>
<evidence type="ECO:0000259" key="8">
    <source>
        <dbReference type="SMART" id="SM01332"/>
    </source>
</evidence>
<dbReference type="EMBL" id="CM017325">
    <property type="protein sequence ID" value="KAE8056066.1"/>
    <property type="molecule type" value="Genomic_DNA"/>
</dbReference>
<evidence type="ECO:0000256" key="6">
    <source>
        <dbReference type="RuleBase" id="RU000383"/>
    </source>
</evidence>
<keyword evidence="2" id="KW-0132">Cell division</keyword>
<dbReference type="Pfam" id="PF02984">
    <property type="entry name" value="Cyclin_C"/>
    <property type="match status" value="2"/>
</dbReference>
<name>A0A5N6R5A3_9ROSI</name>
<feature type="domain" description="Cyclin-like" evidence="7">
    <location>
        <begin position="291"/>
        <end position="377"/>
    </location>
</feature>
<dbReference type="SUPFAM" id="SSF47954">
    <property type="entry name" value="Cyclin-like"/>
    <property type="match status" value="3"/>
</dbReference>
<comment type="subunit">
    <text evidence="1">Interacts with the CDC2 protein kinase to form a serine/threonine kinase holoenzyme complex also known as maturation promoting factor (MPF). The cyclin subunit imparts substrate specificity to the complex.</text>
</comment>
<evidence type="ECO:0000313" key="10">
    <source>
        <dbReference type="Proteomes" id="UP000327013"/>
    </source>
</evidence>